<keyword evidence="7" id="KW-1185">Reference proteome</keyword>
<dbReference type="Gene3D" id="3.40.1280.10">
    <property type="match status" value="1"/>
</dbReference>
<dbReference type="InterPro" id="IPR029028">
    <property type="entry name" value="Alpha/beta_knot_MTases"/>
</dbReference>
<dbReference type="PANTHER" id="PTHR43191:SF2">
    <property type="entry name" value="RRNA METHYLTRANSFERASE 3, MITOCHONDRIAL"/>
    <property type="match status" value="1"/>
</dbReference>
<dbReference type="SUPFAM" id="SSF75217">
    <property type="entry name" value="alpha/beta knot"/>
    <property type="match status" value="1"/>
</dbReference>
<evidence type="ECO:0000256" key="1">
    <source>
        <dbReference type="ARBA" id="ARBA00007228"/>
    </source>
</evidence>
<dbReference type="RefSeq" id="WP_341368441.1">
    <property type="nucleotide sequence ID" value="NZ_CP150951.2"/>
</dbReference>
<name>A0ABZ2V6Z3_9RHOB</name>
<dbReference type="CDD" id="cd18095">
    <property type="entry name" value="SpoU-like_rRNA-MTase"/>
    <property type="match status" value="1"/>
</dbReference>
<evidence type="ECO:0000256" key="2">
    <source>
        <dbReference type="ARBA" id="ARBA00022603"/>
    </source>
</evidence>
<sequence>MAANSVKESSISWTKAAALKDARQVRNKLSFRNQRGQFFIEGVRNFVRAHDNRFVIDCVIYSEKLLINPLARKLVRRRKRDGIPTFSVSPEAFRKLSTAKRASGVCALLRQRWTRFEDLPPKQQMCWTVLERVQSEGNFGTLIRSSSAAGAAGFILVGDHVDPYAPAVIRSSMGAVFQQAFIRTDWDTLRHWVAQTGNPVIGATPDAETGLYEFACPTGTPLLMFGEERHGLSHQQTALCTNLVSIPMCEGTDSLNLGVAGSLLLYEVRRQRYNAKAI</sequence>
<comment type="similarity">
    <text evidence="1">Belongs to the class IV-like SAM-binding methyltransferase superfamily. RNA methyltransferase TrmH family.</text>
</comment>
<feature type="domain" description="MRM3-like substrate binding" evidence="5">
    <location>
        <begin position="19"/>
        <end position="107"/>
    </location>
</feature>
<evidence type="ECO:0000259" key="4">
    <source>
        <dbReference type="Pfam" id="PF00588"/>
    </source>
</evidence>
<organism evidence="6 7">
    <name type="scientific">Yoonia phaeophyticola</name>
    <dbReference type="NCBI Taxonomy" id="3137369"/>
    <lineage>
        <taxon>Bacteria</taxon>
        <taxon>Pseudomonadati</taxon>
        <taxon>Pseudomonadota</taxon>
        <taxon>Alphaproteobacteria</taxon>
        <taxon>Rhodobacterales</taxon>
        <taxon>Paracoccaceae</taxon>
        <taxon>Yoonia</taxon>
    </lineage>
</organism>
<accession>A0ABZ2V6Z3</accession>
<dbReference type="EMBL" id="CP150951">
    <property type="protein sequence ID" value="WZC50339.1"/>
    <property type="molecule type" value="Genomic_DNA"/>
</dbReference>
<dbReference type="GO" id="GO:0008168">
    <property type="term" value="F:methyltransferase activity"/>
    <property type="evidence" value="ECO:0007669"/>
    <property type="project" value="UniProtKB-KW"/>
</dbReference>
<dbReference type="Pfam" id="PF22435">
    <property type="entry name" value="MRM3-like_sub_bind"/>
    <property type="match status" value="1"/>
</dbReference>
<evidence type="ECO:0000259" key="5">
    <source>
        <dbReference type="Pfam" id="PF22435"/>
    </source>
</evidence>
<evidence type="ECO:0000313" key="7">
    <source>
        <dbReference type="Proteomes" id="UP001440612"/>
    </source>
</evidence>
<dbReference type="InterPro" id="IPR051259">
    <property type="entry name" value="rRNA_Methyltransferase"/>
</dbReference>
<keyword evidence="2 6" id="KW-0489">Methyltransferase</keyword>
<dbReference type="Proteomes" id="UP001440612">
    <property type="component" value="Chromosome"/>
</dbReference>
<dbReference type="Pfam" id="PF00588">
    <property type="entry name" value="SpoU_methylase"/>
    <property type="match status" value="1"/>
</dbReference>
<dbReference type="InterPro" id="IPR029026">
    <property type="entry name" value="tRNA_m1G_MTases_N"/>
</dbReference>
<dbReference type="SUPFAM" id="SSF55315">
    <property type="entry name" value="L30e-like"/>
    <property type="match status" value="1"/>
</dbReference>
<evidence type="ECO:0000256" key="3">
    <source>
        <dbReference type="ARBA" id="ARBA00022679"/>
    </source>
</evidence>
<dbReference type="Gene3D" id="3.30.1330.30">
    <property type="match status" value="1"/>
</dbReference>
<proteinExistence type="inferred from homology"/>
<dbReference type="InterPro" id="IPR001537">
    <property type="entry name" value="SpoU_MeTrfase"/>
</dbReference>
<protein>
    <submittedName>
        <fullName evidence="6">TrmH family RNA methyltransferase</fullName>
    </submittedName>
</protein>
<dbReference type="GO" id="GO:0032259">
    <property type="term" value="P:methylation"/>
    <property type="evidence" value="ECO:0007669"/>
    <property type="project" value="UniProtKB-KW"/>
</dbReference>
<keyword evidence="3" id="KW-0808">Transferase</keyword>
<feature type="domain" description="tRNA/rRNA methyltransferase SpoU type" evidence="4">
    <location>
        <begin position="129"/>
        <end position="266"/>
    </location>
</feature>
<evidence type="ECO:0000313" key="6">
    <source>
        <dbReference type="EMBL" id="WZC50339.1"/>
    </source>
</evidence>
<gene>
    <name evidence="6" type="ORF">AABB29_06790</name>
</gene>
<reference evidence="7" key="1">
    <citation type="submission" date="2024-04" db="EMBL/GenBank/DDBJ databases">
        <title>Phylogenomic analyses of a clade within the roseobacter group suggest taxonomic reassignments of species of the genera Aestuariivita, Citreicella, Loktanella, Nautella, Pelagibaca, Ruegeria, Thalassobius, Thiobacimonas and Tropicibacter, and the proposal o.</title>
        <authorList>
            <person name="Jeon C.O."/>
        </authorList>
    </citation>
    <scope>NUCLEOTIDE SEQUENCE [LARGE SCALE GENOMIC DNA]</scope>
    <source>
        <strain evidence="7">BS5-3</strain>
    </source>
</reference>
<dbReference type="InterPro" id="IPR029064">
    <property type="entry name" value="Ribosomal_eL30-like_sf"/>
</dbReference>
<dbReference type="PANTHER" id="PTHR43191">
    <property type="entry name" value="RRNA METHYLTRANSFERASE 3"/>
    <property type="match status" value="1"/>
</dbReference>
<dbReference type="InterPro" id="IPR053888">
    <property type="entry name" value="MRM3-like_sub_bind"/>
</dbReference>